<dbReference type="Gene3D" id="1.10.510.10">
    <property type="entry name" value="Transferase(Phosphotransferase) domain 1"/>
    <property type="match status" value="1"/>
</dbReference>
<evidence type="ECO:0000313" key="3">
    <source>
        <dbReference type="EMBL" id="RHZ55262.1"/>
    </source>
</evidence>
<evidence type="ECO:0000313" key="4">
    <source>
        <dbReference type="Proteomes" id="UP000266861"/>
    </source>
</evidence>
<comment type="caution">
    <text evidence="3">The sequence shown here is derived from an EMBL/GenBank/DDBJ whole genome shotgun (WGS) entry which is preliminary data.</text>
</comment>
<feature type="coiled-coil region" evidence="1">
    <location>
        <begin position="7"/>
        <end position="66"/>
    </location>
</feature>
<keyword evidence="1" id="KW-0175">Coiled coil</keyword>
<evidence type="ECO:0000259" key="2">
    <source>
        <dbReference type="PROSITE" id="PS50011"/>
    </source>
</evidence>
<dbReference type="AlphaFoldDB" id="A0A397GW83"/>
<protein>
    <recommendedName>
        <fullName evidence="2">Protein kinase domain-containing protein</fullName>
    </recommendedName>
</protein>
<dbReference type="GO" id="GO:0004672">
    <property type="term" value="F:protein kinase activity"/>
    <property type="evidence" value="ECO:0007669"/>
    <property type="project" value="InterPro"/>
</dbReference>
<dbReference type="PROSITE" id="PS50011">
    <property type="entry name" value="PROTEIN_KINASE_DOM"/>
    <property type="match status" value="1"/>
</dbReference>
<gene>
    <name evidence="3" type="ORF">Glove_417g52</name>
</gene>
<dbReference type="OrthoDB" id="2379186at2759"/>
<dbReference type="Pfam" id="PF00069">
    <property type="entry name" value="Pkinase"/>
    <property type="match status" value="1"/>
</dbReference>
<dbReference type="Proteomes" id="UP000266861">
    <property type="component" value="Unassembled WGS sequence"/>
</dbReference>
<reference evidence="3 4" key="1">
    <citation type="submission" date="2018-08" db="EMBL/GenBank/DDBJ databases">
        <title>Genome and evolution of the arbuscular mycorrhizal fungus Diversispora epigaea (formerly Glomus versiforme) and its bacterial endosymbionts.</title>
        <authorList>
            <person name="Sun X."/>
            <person name="Fei Z."/>
            <person name="Harrison M."/>
        </authorList>
    </citation>
    <scope>NUCLEOTIDE SEQUENCE [LARGE SCALE GENOMIC DNA]</scope>
    <source>
        <strain evidence="3 4">IT104</strain>
    </source>
</reference>
<feature type="domain" description="Protein kinase" evidence="2">
    <location>
        <begin position="232"/>
        <end position="524"/>
    </location>
</feature>
<name>A0A397GW83_9GLOM</name>
<dbReference type="EMBL" id="PQFF01000370">
    <property type="protein sequence ID" value="RHZ55262.1"/>
    <property type="molecule type" value="Genomic_DNA"/>
</dbReference>
<keyword evidence="4" id="KW-1185">Reference proteome</keyword>
<organism evidence="3 4">
    <name type="scientific">Diversispora epigaea</name>
    <dbReference type="NCBI Taxonomy" id="1348612"/>
    <lineage>
        <taxon>Eukaryota</taxon>
        <taxon>Fungi</taxon>
        <taxon>Fungi incertae sedis</taxon>
        <taxon>Mucoromycota</taxon>
        <taxon>Glomeromycotina</taxon>
        <taxon>Glomeromycetes</taxon>
        <taxon>Diversisporales</taxon>
        <taxon>Diversisporaceae</taxon>
        <taxon>Diversispora</taxon>
    </lineage>
</organism>
<dbReference type="InterPro" id="IPR011009">
    <property type="entry name" value="Kinase-like_dom_sf"/>
</dbReference>
<sequence>MAKIIQILKIEERIKDMKEEYKNAEENLNNFMKTENLKEFKELWGMDYLKEEKEKLEKQRDEWLAMYRTWDKKLEGELKDTTKEVMEDWLQNPNKIPERHELVHFLNEMPHKKIPFSKEIFSSIPVVGPFSLIDTPPTGKTEDSFHSFWDIIIGKSLKVFGKYSNEMPPMKFDRNTSKNTTIDQNRPDFVLLMENICAVRGEEKGEDGKGEPAKELIDKFNTWDYGDTPYLFGYYANTTTVTFCILYEKEHAHTNERKRKHPDIYSEKLADFNLDELTQRFKLMNLIRNMCRILPMIIRMCPPRESPDFQIIIRDNGTNIEIGYGVKKTFSLEAKVKHLEEIYGLMNNCKIKYVDKLIRSSKMAVHLKPRGKEKKPENLNELLKALICILTCLEGLHNIKPNPVMHRDIRWPNIIQYEKQYILIDFDFASFSPSNENLQNFNPNNHAPEMLTGSHDLTVDIWGVGYLITSSNIDLPNELLLLSQSMCEEDINKRPKASNLLKIVKDYFIQWFPNDDWLNHLNDD</sequence>
<accession>A0A397GW83</accession>
<dbReference type="GO" id="GO:0005524">
    <property type="term" value="F:ATP binding"/>
    <property type="evidence" value="ECO:0007669"/>
    <property type="project" value="InterPro"/>
</dbReference>
<proteinExistence type="predicted"/>
<evidence type="ECO:0000256" key="1">
    <source>
        <dbReference type="SAM" id="Coils"/>
    </source>
</evidence>
<dbReference type="InterPro" id="IPR000719">
    <property type="entry name" value="Prot_kinase_dom"/>
</dbReference>
<dbReference type="SUPFAM" id="SSF56112">
    <property type="entry name" value="Protein kinase-like (PK-like)"/>
    <property type="match status" value="1"/>
</dbReference>